<dbReference type="SUPFAM" id="SSF52418">
    <property type="entry name" value="Nucleoside phosphorylase/phosphoribosyltransferase catalytic domain"/>
    <property type="match status" value="1"/>
</dbReference>
<dbReference type="InterPro" id="IPR000053">
    <property type="entry name" value="Thymidine/pyrmidine_PPase"/>
</dbReference>
<dbReference type="EMBL" id="AZMM01010557">
    <property type="protein sequence ID" value="ETJ35036.1"/>
    <property type="molecule type" value="Genomic_DNA"/>
</dbReference>
<evidence type="ECO:0000256" key="2">
    <source>
        <dbReference type="ARBA" id="ARBA00022679"/>
    </source>
</evidence>
<evidence type="ECO:0000256" key="1">
    <source>
        <dbReference type="ARBA" id="ARBA00022676"/>
    </source>
</evidence>
<evidence type="ECO:0000313" key="3">
    <source>
        <dbReference type="EMBL" id="ETJ35036.1"/>
    </source>
</evidence>
<comment type="caution">
    <text evidence="3">The sequence shown here is derived from an EMBL/GenBank/DDBJ whole genome shotgun (WGS) entry which is preliminary data.</text>
</comment>
<accession>W1XXZ9</accession>
<dbReference type="GO" id="GO:0009032">
    <property type="term" value="F:thymidine phosphorylase activity"/>
    <property type="evidence" value="ECO:0007669"/>
    <property type="project" value="TreeGrafter"/>
</dbReference>
<organism evidence="3">
    <name type="scientific">human gut metagenome</name>
    <dbReference type="NCBI Taxonomy" id="408170"/>
    <lineage>
        <taxon>unclassified sequences</taxon>
        <taxon>metagenomes</taxon>
        <taxon>organismal metagenomes</taxon>
    </lineage>
</organism>
<dbReference type="Gene3D" id="3.40.1030.10">
    <property type="entry name" value="Nucleoside phosphorylase/phosphoribosyltransferase catalytic domain"/>
    <property type="match status" value="1"/>
</dbReference>
<feature type="non-terminal residue" evidence="3">
    <location>
        <position position="1"/>
    </location>
</feature>
<dbReference type="AlphaFoldDB" id="W1XXZ9"/>
<dbReference type="PANTHER" id="PTHR10515:SF0">
    <property type="entry name" value="THYMIDINE PHOSPHORYLASE"/>
    <property type="match status" value="1"/>
</dbReference>
<gene>
    <name evidence="3" type="ORF">Q604_UNBC10557G0001</name>
</gene>
<sequence length="89" mass="9686">AMVDIGKENGRSVKAILTDMDRPLGHAIGNALEIREVIDTLKGHGLKDLTHECIIMAAHMLVLSHICDYETALSRVQEALDSGEIGRAH</sequence>
<name>W1XXZ9_9ZZZZ</name>
<proteinExistence type="predicted"/>
<reference evidence="3" key="1">
    <citation type="submission" date="2013-12" db="EMBL/GenBank/DDBJ databases">
        <title>A Varibaculum cambriense genome reconstructed from a premature infant gut community with otherwise low bacterial novelty that shifts toward anaerobic metabolism during the third week of life.</title>
        <authorList>
            <person name="Brown C.T."/>
            <person name="Sharon I."/>
            <person name="Thomas B.C."/>
            <person name="Castelle C.J."/>
            <person name="Morowitz M.J."/>
            <person name="Banfield J.F."/>
        </authorList>
    </citation>
    <scope>NUCLEOTIDE SEQUENCE</scope>
</reference>
<dbReference type="PANTHER" id="PTHR10515">
    <property type="entry name" value="THYMIDINE PHOSPHORYLASE"/>
    <property type="match status" value="1"/>
</dbReference>
<dbReference type="InterPro" id="IPR035902">
    <property type="entry name" value="Nuc_phospho_transferase"/>
</dbReference>
<keyword evidence="1" id="KW-0328">Glycosyltransferase</keyword>
<keyword evidence="2" id="KW-0808">Transferase</keyword>
<feature type="non-terminal residue" evidence="3">
    <location>
        <position position="89"/>
    </location>
</feature>
<dbReference type="GO" id="GO:0006206">
    <property type="term" value="P:pyrimidine nucleobase metabolic process"/>
    <property type="evidence" value="ECO:0007669"/>
    <property type="project" value="InterPro"/>
</dbReference>
<protein>
    <submittedName>
        <fullName evidence="3">Pyrimidine-nucleoside phosphorylase</fullName>
    </submittedName>
</protein>
<dbReference type="GO" id="GO:0004645">
    <property type="term" value="F:1,4-alpha-oligoglucan phosphorylase activity"/>
    <property type="evidence" value="ECO:0007669"/>
    <property type="project" value="InterPro"/>
</dbReference>
<dbReference type="GO" id="GO:0005829">
    <property type="term" value="C:cytosol"/>
    <property type="evidence" value="ECO:0007669"/>
    <property type="project" value="TreeGrafter"/>
</dbReference>